<name>A0ABT0GYT9_9HYPH</name>
<dbReference type="Proteomes" id="UP001431221">
    <property type="component" value="Unassembled WGS sequence"/>
</dbReference>
<gene>
    <name evidence="1" type="ORF">M0H32_20745</name>
</gene>
<protein>
    <submittedName>
        <fullName evidence="1">Uncharacterized protein</fullName>
    </submittedName>
</protein>
<keyword evidence="2" id="KW-1185">Reference proteome</keyword>
<organism evidence="1 2">
    <name type="scientific">Roseibium sediminicola</name>
    <dbReference type="NCBI Taxonomy" id="2933272"/>
    <lineage>
        <taxon>Bacteria</taxon>
        <taxon>Pseudomonadati</taxon>
        <taxon>Pseudomonadota</taxon>
        <taxon>Alphaproteobacteria</taxon>
        <taxon>Hyphomicrobiales</taxon>
        <taxon>Stappiaceae</taxon>
        <taxon>Roseibium</taxon>
    </lineage>
</organism>
<dbReference type="EMBL" id="JALNMJ010000017">
    <property type="protein sequence ID" value="MCK7614603.1"/>
    <property type="molecule type" value="Genomic_DNA"/>
</dbReference>
<reference evidence="1" key="1">
    <citation type="submission" date="2022-04" db="EMBL/GenBank/DDBJ databases">
        <title>Roseibium sp. CAU 1639 isolated from mud.</title>
        <authorList>
            <person name="Kim W."/>
        </authorList>
    </citation>
    <scope>NUCLEOTIDE SEQUENCE</scope>
    <source>
        <strain evidence="1">CAU 1639</strain>
    </source>
</reference>
<evidence type="ECO:0000313" key="1">
    <source>
        <dbReference type="EMBL" id="MCK7614603.1"/>
    </source>
</evidence>
<comment type="caution">
    <text evidence="1">The sequence shown here is derived from an EMBL/GenBank/DDBJ whole genome shotgun (WGS) entry which is preliminary data.</text>
</comment>
<evidence type="ECO:0000313" key="2">
    <source>
        <dbReference type="Proteomes" id="UP001431221"/>
    </source>
</evidence>
<accession>A0ABT0GYT9</accession>
<sequence>MGASYTVDDWFEHIDLDDLPTALPRRLLVGIEGVTQMISQPLPQPMHSAVSEVVEFLFLPSRFAAAPIEKTLSILMNSMGLYLVRQVFGPPVEVRDRNSGESCVVDYGWITEAVIFAMYGRIPDLREVVQAVRAEPGEEQRSPNF</sequence>
<dbReference type="RefSeq" id="WP_248157268.1">
    <property type="nucleotide sequence ID" value="NZ_JALNMJ010000017.1"/>
</dbReference>
<proteinExistence type="predicted"/>